<evidence type="ECO:0000313" key="2">
    <source>
        <dbReference type="EMBL" id="CAA7260438.1"/>
    </source>
</evidence>
<evidence type="ECO:0000256" key="1">
    <source>
        <dbReference type="SAM" id="MobiDB-lite"/>
    </source>
</evidence>
<name>A0A8S0WWF0_CYCAE</name>
<proteinExistence type="predicted"/>
<protein>
    <submittedName>
        <fullName evidence="2">Uncharacterized protein</fullName>
    </submittedName>
</protein>
<comment type="caution">
    <text evidence="2">The sequence shown here is derived from an EMBL/GenBank/DDBJ whole genome shotgun (WGS) entry which is preliminary data.</text>
</comment>
<evidence type="ECO:0000313" key="3">
    <source>
        <dbReference type="Proteomes" id="UP000467700"/>
    </source>
</evidence>
<organism evidence="2 3">
    <name type="scientific">Cyclocybe aegerita</name>
    <name type="common">Black poplar mushroom</name>
    <name type="synonym">Agrocybe aegerita</name>
    <dbReference type="NCBI Taxonomy" id="1973307"/>
    <lineage>
        <taxon>Eukaryota</taxon>
        <taxon>Fungi</taxon>
        <taxon>Dikarya</taxon>
        <taxon>Basidiomycota</taxon>
        <taxon>Agaricomycotina</taxon>
        <taxon>Agaricomycetes</taxon>
        <taxon>Agaricomycetidae</taxon>
        <taxon>Agaricales</taxon>
        <taxon>Agaricineae</taxon>
        <taxon>Bolbitiaceae</taxon>
        <taxon>Cyclocybe</taxon>
    </lineage>
</organism>
<dbReference type="AlphaFoldDB" id="A0A8S0WWF0"/>
<keyword evidence="3" id="KW-1185">Reference proteome</keyword>
<gene>
    <name evidence="2" type="ORF">AAE3_LOCUS2662</name>
</gene>
<sequence length="255" mass="28859">MFHPLESPTPSLFEGNDMPSPEQEARIQEAIRLAEEEKNRIPKDEYRVLRIMAEEFPEAQLVLDNPDCLWMKTPRLEVLEIEGVEKEDMIVKDLLTYTLPKPSLIRSFKFLVSSLGGDDCRALLEAMPLREVLELFDPLQVYIQVLGVLDPAESAPGLFRVIKATNRDSVDIGLKFPLVLRLRSLVIHNFTSGFQELAAVDKFEDVYGRRRLSGLDAACAESTAALETKVEENLTIFLTFKTPRACDKVHNQVEG</sequence>
<accession>A0A8S0WWF0</accession>
<dbReference type="EMBL" id="CACVBS010000029">
    <property type="protein sequence ID" value="CAA7260438.1"/>
    <property type="molecule type" value="Genomic_DNA"/>
</dbReference>
<dbReference type="Proteomes" id="UP000467700">
    <property type="component" value="Unassembled WGS sequence"/>
</dbReference>
<feature type="region of interest" description="Disordered" evidence="1">
    <location>
        <begin position="1"/>
        <end position="21"/>
    </location>
</feature>
<reference evidence="2 3" key="1">
    <citation type="submission" date="2020-01" db="EMBL/GenBank/DDBJ databases">
        <authorList>
            <person name="Gupta K D."/>
        </authorList>
    </citation>
    <scope>NUCLEOTIDE SEQUENCE [LARGE SCALE GENOMIC DNA]</scope>
</reference>